<comment type="caution">
    <text evidence="2">The sequence shown here is derived from an EMBL/GenBank/DDBJ whole genome shotgun (WGS) entry which is preliminary data.</text>
</comment>
<proteinExistence type="predicted"/>
<dbReference type="AlphaFoldDB" id="X1KLC9"/>
<dbReference type="EMBL" id="BARU01040920">
    <property type="protein sequence ID" value="GAH82888.1"/>
    <property type="molecule type" value="Genomic_DNA"/>
</dbReference>
<dbReference type="Pfam" id="PF11041">
    <property type="entry name" value="Phage_Wedge1"/>
    <property type="match status" value="1"/>
</dbReference>
<evidence type="ECO:0000313" key="2">
    <source>
        <dbReference type="EMBL" id="GAH82888.1"/>
    </source>
</evidence>
<feature type="region of interest" description="Disordered" evidence="1">
    <location>
        <begin position="1"/>
        <end position="22"/>
    </location>
</feature>
<evidence type="ECO:0000256" key="1">
    <source>
        <dbReference type="SAM" id="MobiDB-lite"/>
    </source>
</evidence>
<accession>X1KLC9</accession>
<sequence>MSLFTAPAISNDDTEAPVTKPDSPSIKPFAYLKTDVLTTLDGFDTVVGFGPFRKNFNNGNFENVFELTLEDARIALKLKYYQLVTRGTIPECNKIVADVFTDNTVYVLDGLDMTMTYVFDKSISSALKSAIDDFDLLPRPSTVKVETIYLSYNNWGFGSFRKNFNNGNFGG</sequence>
<name>X1KLC9_9ZZZZ</name>
<organism evidence="2">
    <name type="scientific">marine sediment metagenome</name>
    <dbReference type="NCBI Taxonomy" id="412755"/>
    <lineage>
        <taxon>unclassified sequences</taxon>
        <taxon>metagenomes</taxon>
        <taxon>ecological metagenomes</taxon>
    </lineage>
</organism>
<dbReference type="InterPro" id="IPR021283">
    <property type="entry name" value="Phage_Wedge1"/>
</dbReference>
<protein>
    <submittedName>
        <fullName evidence="2">Uncharacterized protein</fullName>
    </submittedName>
</protein>
<reference evidence="2" key="1">
    <citation type="journal article" date="2014" name="Front. Microbiol.">
        <title>High frequency of phylogenetically diverse reductive dehalogenase-homologous genes in deep subseafloor sedimentary metagenomes.</title>
        <authorList>
            <person name="Kawai M."/>
            <person name="Futagami T."/>
            <person name="Toyoda A."/>
            <person name="Takaki Y."/>
            <person name="Nishi S."/>
            <person name="Hori S."/>
            <person name="Arai W."/>
            <person name="Tsubouchi T."/>
            <person name="Morono Y."/>
            <person name="Uchiyama I."/>
            <person name="Ito T."/>
            <person name="Fujiyama A."/>
            <person name="Inagaki F."/>
            <person name="Takami H."/>
        </authorList>
    </citation>
    <scope>NUCLEOTIDE SEQUENCE</scope>
    <source>
        <strain evidence="2">Expedition CK06-06</strain>
    </source>
</reference>
<gene>
    <name evidence="2" type="ORF">S03H2_63198</name>
</gene>